<dbReference type="GO" id="GO:0032259">
    <property type="term" value="P:methylation"/>
    <property type="evidence" value="ECO:0007669"/>
    <property type="project" value="UniProtKB-KW"/>
</dbReference>
<name>A0A7C4EIH0_9BACT</name>
<dbReference type="SUPFAM" id="SSF53335">
    <property type="entry name" value="S-adenosyl-L-methionine-dependent methyltransferases"/>
    <property type="match status" value="1"/>
</dbReference>
<evidence type="ECO:0000313" key="2">
    <source>
        <dbReference type="EMBL" id="HGG92924.1"/>
    </source>
</evidence>
<dbReference type="PANTHER" id="PTHR36973">
    <property type="entry name" value="SLL1456 PROTEIN-RELATED"/>
    <property type="match status" value="1"/>
</dbReference>
<dbReference type="Pfam" id="PF05050">
    <property type="entry name" value="Methyltransf_21"/>
    <property type="match status" value="1"/>
</dbReference>
<reference evidence="2" key="1">
    <citation type="journal article" date="2020" name="mSystems">
        <title>Genome- and Community-Level Interaction Insights into Carbon Utilization and Element Cycling Functions of Hydrothermarchaeota in Hydrothermal Sediment.</title>
        <authorList>
            <person name="Zhou Z."/>
            <person name="Liu Y."/>
            <person name="Xu W."/>
            <person name="Pan J."/>
            <person name="Luo Z.H."/>
            <person name="Li M."/>
        </authorList>
    </citation>
    <scope>NUCLEOTIDE SEQUENCE [LARGE SCALE GENOMIC DNA]</scope>
    <source>
        <strain evidence="2">SpSt-413</strain>
    </source>
</reference>
<dbReference type="Gene3D" id="3.40.50.150">
    <property type="entry name" value="Vaccinia Virus protein VP39"/>
    <property type="match status" value="1"/>
</dbReference>
<keyword evidence="2" id="KW-0489">Methyltransferase</keyword>
<accession>A0A7C4EIH0</accession>
<dbReference type="PANTHER" id="PTHR36973:SF4">
    <property type="entry name" value="NODULATION PROTEIN"/>
    <property type="match status" value="1"/>
</dbReference>
<dbReference type="NCBIfam" id="TIGR01444">
    <property type="entry name" value="fkbM_fam"/>
    <property type="match status" value="1"/>
</dbReference>
<keyword evidence="2" id="KW-0808">Transferase</keyword>
<dbReference type="InterPro" id="IPR029063">
    <property type="entry name" value="SAM-dependent_MTases_sf"/>
</dbReference>
<dbReference type="GO" id="GO:0008171">
    <property type="term" value="F:O-methyltransferase activity"/>
    <property type="evidence" value="ECO:0007669"/>
    <property type="project" value="TreeGrafter"/>
</dbReference>
<protein>
    <submittedName>
        <fullName evidence="2">FkbM family methyltransferase</fullName>
    </submittedName>
</protein>
<organism evidence="2">
    <name type="scientific">Fundidesulfovibrio putealis</name>
    <dbReference type="NCBI Taxonomy" id="270496"/>
    <lineage>
        <taxon>Bacteria</taxon>
        <taxon>Pseudomonadati</taxon>
        <taxon>Thermodesulfobacteriota</taxon>
        <taxon>Desulfovibrionia</taxon>
        <taxon>Desulfovibrionales</taxon>
        <taxon>Desulfovibrionaceae</taxon>
        <taxon>Fundidesulfovibrio</taxon>
    </lineage>
</organism>
<sequence>MLKRLKNIVKAALGAPLAEELMHPGSGQAQTLDDADPMTTEWTVFRTASTARALFRAARRGLGVNTVVDVGASNGSWTEVCMKHLPRAQYLLIEAQDCHVQALEAFQAAHPNVRYVLAAAGDACGECYFDDTDAFSGVASAVPFSKAQKKLPMVSVDSAVDKAGLAGPYLLKLDTHGFEPSILRGAAKVLENAELVIIEAYIFQLEASEAITFDKLCLLMDEKGFRLVDFSEPMWREKDMALWQWDLFFIRKDSPVFASNSYA</sequence>
<dbReference type="AlphaFoldDB" id="A0A7C4EIH0"/>
<feature type="domain" description="Methyltransferase FkbM" evidence="1">
    <location>
        <begin position="69"/>
        <end position="227"/>
    </location>
</feature>
<dbReference type="InterPro" id="IPR053188">
    <property type="entry name" value="FkbM_Methyltransferase"/>
</dbReference>
<comment type="caution">
    <text evidence="2">The sequence shown here is derived from an EMBL/GenBank/DDBJ whole genome shotgun (WGS) entry which is preliminary data.</text>
</comment>
<evidence type="ECO:0000259" key="1">
    <source>
        <dbReference type="Pfam" id="PF05050"/>
    </source>
</evidence>
<dbReference type="InterPro" id="IPR006342">
    <property type="entry name" value="FkbM_mtfrase"/>
</dbReference>
<gene>
    <name evidence="2" type="ORF">ENR59_08240</name>
</gene>
<proteinExistence type="predicted"/>
<dbReference type="EMBL" id="DSRP01000569">
    <property type="protein sequence ID" value="HGG92924.1"/>
    <property type="molecule type" value="Genomic_DNA"/>
</dbReference>